<dbReference type="InterPro" id="IPR050964">
    <property type="entry name" value="Striated_Muscle_Regulatory"/>
</dbReference>
<dbReference type="PANTHER" id="PTHR13817">
    <property type="entry name" value="TITIN"/>
    <property type="match status" value="1"/>
</dbReference>
<sequence length="367" mass="36734">MRFMGGISACALACMALVVVAPPAHADVSGISAWVISGATGAPDPSAVSENQIQFGIGFADSGGGPDVRFNGLSFGYAVTGEGRTVASGSWPGGSGVTYVSGGTAPSRYIHAVDLRDLSAGTTYTISVWAIDHGTNFTNSLQVTTLTRITVPGPPSGVAAAAAETAATVRWSAPSSTGGAAITGYTAMASPGGLTCSSSSTSCSISSLAPSITYTFTVVATNSAGNGAPSSPSAALTMPALAAQAKKPEATPGSATSTAPVSQSEASAAPATDLGTLDPSVDTIDGELAITRAGGLFRLRVDTNSPDTPFTVTARRPGAKVLKWSLDTKATGAVAFSTKRDLSGYTVRLRMEGQTLDVVTIPVDRTS</sequence>
<dbReference type="InterPro" id="IPR003961">
    <property type="entry name" value="FN3_dom"/>
</dbReference>
<gene>
    <name evidence="4" type="ORF">UFOPK3772_01341</name>
</gene>
<dbReference type="AlphaFoldDB" id="A0A6J7JWR2"/>
<dbReference type="PROSITE" id="PS50853">
    <property type="entry name" value="FN3"/>
    <property type="match status" value="1"/>
</dbReference>
<dbReference type="Pfam" id="PF00041">
    <property type="entry name" value="fn3"/>
    <property type="match status" value="1"/>
</dbReference>
<protein>
    <submittedName>
        <fullName evidence="4">Unannotated protein</fullName>
    </submittedName>
</protein>
<dbReference type="InterPro" id="IPR036116">
    <property type="entry name" value="FN3_sf"/>
</dbReference>
<name>A0A6J7JWR2_9ZZZZ</name>
<dbReference type="SUPFAM" id="SSF49265">
    <property type="entry name" value="Fibronectin type III"/>
    <property type="match status" value="1"/>
</dbReference>
<dbReference type="EMBL" id="CAFBNE010000036">
    <property type="protein sequence ID" value="CAB4947796.1"/>
    <property type="molecule type" value="Genomic_DNA"/>
</dbReference>
<organism evidence="4">
    <name type="scientific">freshwater metagenome</name>
    <dbReference type="NCBI Taxonomy" id="449393"/>
    <lineage>
        <taxon>unclassified sequences</taxon>
        <taxon>metagenomes</taxon>
        <taxon>ecological metagenomes</taxon>
    </lineage>
</organism>
<dbReference type="CDD" id="cd00063">
    <property type="entry name" value="FN3"/>
    <property type="match status" value="1"/>
</dbReference>
<accession>A0A6J7JWR2</accession>
<proteinExistence type="predicted"/>
<dbReference type="InterPro" id="IPR013783">
    <property type="entry name" value="Ig-like_fold"/>
</dbReference>
<evidence type="ECO:0000259" key="3">
    <source>
        <dbReference type="PROSITE" id="PS50853"/>
    </source>
</evidence>
<dbReference type="PANTHER" id="PTHR13817:SF166">
    <property type="entry name" value="NEURONAL IGCAM-RELATED"/>
    <property type="match status" value="1"/>
</dbReference>
<evidence type="ECO:0000256" key="2">
    <source>
        <dbReference type="SAM" id="MobiDB-lite"/>
    </source>
</evidence>
<evidence type="ECO:0000256" key="1">
    <source>
        <dbReference type="ARBA" id="ARBA00022737"/>
    </source>
</evidence>
<dbReference type="SMART" id="SM00060">
    <property type="entry name" value="FN3"/>
    <property type="match status" value="2"/>
</dbReference>
<feature type="region of interest" description="Disordered" evidence="2">
    <location>
        <begin position="242"/>
        <end position="280"/>
    </location>
</feature>
<evidence type="ECO:0000313" key="4">
    <source>
        <dbReference type="EMBL" id="CAB4947796.1"/>
    </source>
</evidence>
<feature type="compositionally biased region" description="Polar residues" evidence="2">
    <location>
        <begin position="253"/>
        <end position="266"/>
    </location>
</feature>
<dbReference type="Gene3D" id="2.60.40.10">
    <property type="entry name" value="Immunoglobulins"/>
    <property type="match status" value="1"/>
</dbReference>
<dbReference type="PRINTS" id="PR00014">
    <property type="entry name" value="FNTYPEIII"/>
</dbReference>
<reference evidence="4" key="1">
    <citation type="submission" date="2020-05" db="EMBL/GenBank/DDBJ databases">
        <authorList>
            <person name="Chiriac C."/>
            <person name="Salcher M."/>
            <person name="Ghai R."/>
            <person name="Kavagutti S V."/>
        </authorList>
    </citation>
    <scope>NUCLEOTIDE SEQUENCE</scope>
</reference>
<feature type="domain" description="Fibronectin type-III" evidence="3">
    <location>
        <begin position="151"/>
        <end position="240"/>
    </location>
</feature>
<keyword evidence="1" id="KW-0677">Repeat</keyword>